<reference evidence="1" key="1">
    <citation type="submission" date="2018-02" db="EMBL/GenBank/DDBJ databases">
        <title>Rhizophora mucronata_Transcriptome.</title>
        <authorList>
            <person name="Meera S.P."/>
            <person name="Sreeshan A."/>
            <person name="Augustine A."/>
        </authorList>
    </citation>
    <scope>NUCLEOTIDE SEQUENCE</scope>
    <source>
        <tissue evidence="1">Leaf</tissue>
    </source>
</reference>
<name>A0A2P2QYU1_RHIMU</name>
<organism evidence="1">
    <name type="scientific">Rhizophora mucronata</name>
    <name type="common">Asiatic mangrove</name>
    <dbReference type="NCBI Taxonomy" id="61149"/>
    <lineage>
        <taxon>Eukaryota</taxon>
        <taxon>Viridiplantae</taxon>
        <taxon>Streptophyta</taxon>
        <taxon>Embryophyta</taxon>
        <taxon>Tracheophyta</taxon>
        <taxon>Spermatophyta</taxon>
        <taxon>Magnoliopsida</taxon>
        <taxon>eudicotyledons</taxon>
        <taxon>Gunneridae</taxon>
        <taxon>Pentapetalae</taxon>
        <taxon>rosids</taxon>
        <taxon>fabids</taxon>
        <taxon>Malpighiales</taxon>
        <taxon>Rhizophoraceae</taxon>
        <taxon>Rhizophora</taxon>
    </lineage>
</organism>
<evidence type="ECO:0000313" key="1">
    <source>
        <dbReference type="EMBL" id="MBX72117.1"/>
    </source>
</evidence>
<dbReference type="AlphaFoldDB" id="A0A2P2QYU1"/>
<sequence length="38" mass="4418">MQIYAHKQPGCFCFFILYSNQEKKIHTRVGGCQFPLAL</sequence>
<accession>A0A2P2QYU1</accession>
<proteinExistence type="predicted"/>
<dbReference type="EMBL" id="GGEC01091633">
    <property type="protein sequence ID" value="MBX72117.1"/>
    <property type="molecule type" value="Transcribed_RNA"/>
</dbReference>
<protein>
    <submittedName>
        <fullName evidence="1">Uncharacterized protein</fullName>
    </submittedName>
</protein>